<feature type="region of interest" description="Disordered" evidence="1">
    <location>
        <begin position="206"/>
        <end position="228"/>
    </location>
</feature>
<comment type="caution">
    <text evidence="3">The sequence shown here is derived from an EMBL/GenBank/DDBJ whole genome shotgun (WGS) entry which is preliminary data.</text>
</comment>
<feature type="compositionally biased region" description="Basic and acidic residues" evidence="1">
    <location>
        <begin position="210"/>
        <end position="228"/>
    </location>
</feature>
<feature type="region of interest" description="Disordered" evidence="1">
    <location>
        <begin position="108"/>
        <end position="128"/>
    </location>
</feature>
<dbReference type="Proteomes" id="UP001292094">
    <property type="component" value="Unassembled WGS sequence"/>
</dbReference>
<name>A0AAE1QHK4_9EUCA</name>
<sequence length="228" mass="25913">MRKNVNSAAIRKVLLGWLVVGWGSPCLDRARALGYLSHVAHPSGHSISRDRPLLWESLYSPSLYPPLPQHTHKQTENHVESQERLHDQRMSWNCPRIKYKSIESIRLGEKRPPSTTTTTTNVSGSGATAAVRTPTKQFRLCCVIRAAFQIPPQDRLVCNILSNLNDLIGLCKPFKNRLVPTHTLAALYRKSLCPTVRGLDRETYVQAEEQTERQSRTHTRMKTDKHES</sequence>
<protein>
    <submittedName>
        <fullName evidence="3">Uncharacterized protein</fullName>
    </submittedName>
</protein>
<keyword evidence="2" id="KW-0732">Signal</keyword>
<accession>A0AAE1QHK4</accession>
<evidence type="ECO:0000256" key="1">
    <source>
        <dbReference type="SAM" id="MobiDB-lite"/>
    </source>
</evidence>
<organism evidence="3 4">
    <name type="scientific">Petrolisthes manimaculis</name>
    <dbReference type="NCBI Taxonomy" id="1843537"/>
    <lineage>
        <taxon>Eukaryota</taxon>
        <taxon>Metazoa</taxon>
        <taxon>Ecdysozoa</taxon>
        <taxon>Arthropoda</taxon>
        <taxon>Crustacea</taxon>
        <taxon>Multicrustacea</taxon>
        <taxon>Malacostraca</taxon>
        <taxon>Eumalacostraca</taxon>
        <taxon>Eucarida</taxon>
        <taxon>Decapoda</taxon>
        <taxon>Pleocyemata</taxon>
        <taxon>Anomura</taxon>
        <taxon>Galatheoidea</taxon>
        <taxon>Porcellanidae</taxon>
        <taxon>Petrolisthes</taxon>
    </lineage>
</organism>
<gene>
    <name evidence="3" type="ORF">Pmani_002814</name>
</gene>
<dbReference type="AlphaFoldDB" id="A0AAE1QHK4"/>
<feature type="chain" id="PRO_5042092772" evidence="2">
    <location>
        <begin position="24"/>
        <end position="228"/>
    </location>
</feature>
<dbReference type="EMBL" id="JAWZYT010000203">
    <property type="protein sequence ID" value="KAK4326654.1"/>
    <property type="molecule type" value="Genomic_DNA"/>
</dbReference>
<keyword evidence="4" id="KW-1185">Reference proteome</keyword>
<evidence type="ECO:0000313" key="4">
    <source>
        <dbReference type="Proteomes" id="UP001292094"/>
    </source>
</evidence>
<evidence type="ECO:0000256" key="2">
    <source>
        <dbReference type="SAM" id="SignalP"/>
    </source>
</evidence>
<feature type="signal peptide" evidence="2">
    <location>
        <begin position="1"/>
        <end position="23"/>
    </location>
</feature>
<evidence type="ECO:0000313" key="3">
    <source>
        <dbReference type="EMBL" id="KAK4326654.1"/>
    </source>
</evidence>
<reference evidence="3" key="1">
    <citation type="submission" date="2023-11" db="EMBL/GenBank/DDBJ databases">
        <title>Genome assemblies of two species of porcelain crab, Petrolisthes cinctipes and Petrolisthes manimaculis (Anomura: Porcellanidae).</title>
        <authorList>
            <person name="Angst P."/>
        </authorList>
    </citation>
    <scope>NUCLEOTIDE SEQUENCE</scope>
    <source>
        <strain evidence="3">PB745_02</strain>
        <tissue evidence="3">Gill</tissue>
    </source>
</reference>
<feature type="compositionally biased region" description="Basic and acidic residues" evidence="1">
    <location>
        <begin position="73"/>
        <end position="86"/>
    </location>
</feature>
<proteinExistence type="predicted"/>
<feature type="region of interest" description="Disordered" evidence="1">
    <location>
        <begin position="66"/>
        <end position="86"/>
    </location>
</feature>